<dbReference type="InterPro" id="IPR023798">
    <property type="entry name" value="Ribosomal_uS7_dom"/>
</dbReference>
<feature type="domain" description="Small ribosomal subunit protein uS7" evidence="7">
    <location>
        <begin position="6"/>
        <end position="149"/>
    </location>
</feature>
<dbReference type="GO" id="GO:0019843">
    <property type="term" value="F:rRNA binding"/>
    <property type="evidence" value="ECO:0007669"/>
    <property type="project" value="UniProtKB-UniRule"/>
</dbReference>
<dbReference type="Gene3D" id="1.10.455.10">
    <property type="entry name" value="Ribosomal protein S7 domain"/>
    <property type="match status" value="1"/>
</dbReference>
<evidence type="ECO:0000256" key="5">
    <source>
        <dbReference type="ARBA" id="ARBA00023274"/>
    </source>
</evidence>
<evidence type="ECO:0000256" key="2">
    <source>
        <dbReference type="ARBA" id="ARBA00022730"/>
    </source>
</evidence>
<keyword evidence="3 6" id="KW-0694">RNA-binding</keyword>
<keyword evidence="4 6" id="KW-0689">Ribosomal protein</keyword>
<evidence type="ECO:0000256" key="3">
    <source>
        <dbReference type="ARBA" id="ARBA00022884"/>
    </source>
</evidence>
<comment type="subunit">
    <text evidence="6">Part of the 30S ribosomal subunit. Contacts proteins S9 and S11.</text>
</comment>
<evidence type="ECO:0000313" key="8">
    <source>
        <dbReference type="EMBL" id="KKU43125.1"/>
    </source>
</evidence>
<dbReference type="GO" id="GO:0003735">
    <property type="term" value="F:structural constituent of ribosome"/>
    <property type="evidence" value="ECO:0007669"/>
    <property type="project" value="InterPro"/>
</dbReference>
<dbReference type="PANTHER" id="PTHR11205">
    <property type="entry name" value="RIBOSOMAL PROTEIN S7"/>
    <property type="match status" value="1"/>
</dbReference>
<keyword evidence="6" id="KW-0820">tRNA-binding</keyword>
<keyword evidence="2 6" id="KW-0699">rRNA-binding</keyword>
<evidence type="ECO:0000256" key="6">
    <source>
        <dbReference type="HAMAP-Rule" id="MF_00480"/>
    </source>
</evidence>
<keyword evidence="5 6" id="KW-0687">Ribonucleoprotein</keyword>
<dbReference type="HAMAP" id="MF_00480_B">
    <property type="entry name" value="Ribosomal_uS7_B"/>
    <property type="match status" value="1"/>
</dbReference>
<dbReference type="InterPro" id="IPR036823">
    <property type="entry name" value="Ribosomal_uS7_dom_sf"/>
</dbReference>
<name>A0A0G1TCK3_9BACT</name>
<dbReference type="Pfam" id="PF00177">
    <property type="entry name" value="Ribosomal_S7"/>
    <property type="match status" value="1"/>
</dbReference>
<reference evidence="8 9" key="1">
    <citation type="journal article" date="2015" name="Nature">
        <title>rRNA introns, odd ribosomes, and small enigmatic genomes across a large radiation of phyla.</title>
        <authorList>
            <person name="Brown C.T."/>
            <person name="Hug L.A."/>
            <person name="Thomas B.C."/>
            <person name="Sharon I."/>
            <person name="Castelle C.J."/>
            <person name="Singh A."/>
            <person name="Wilkins M.J."/>
            <person name="Williams K.H."/>
            <person name="Banfield J.F."/>
        </authorList>
    </citation>
    <scope>NUCLEOTIDE SEQUENCE [LARGE SCALE GENOMIC DNA]</scope>
</reference>
<dbReference type="Proteomes" id="UP000034487">
    <property type="component" value="Unassembled WGS sequence"/>
</dbReference>
<comment type="similarity">
    <text evidence="1 6">Belongs to the universal ribosomal protein uS7 family.</text>
</comment>
<dbReference type="EMBL" id="LCMV01000035">
    <property type="protein sequence ID" value="KKU43125.1"/>
    <property type="molecule type" value="Genomic_DNA"/>
</dbReference>
<evidence type="ECO:0000256" key="1">
    <source>
        <dbReference type="ARBA" id="ARBA00007151"/>
    </source>
</evidence>
<evidence type="ECO:0000313" key="9">
    <source>
        <dbReference type="Proteomes" id="UP000034487"/>
    </source>
</evidence>
<evidence type="ECO:0000259" key="7">
    <source>
        <dbReference type="Pfam" id="PF00177"/>
    </source>
</evidence>
<proteinExistence type="inferred from homology"/>
<dbReference type="InterPro" id="IPR005717">
    <property type="entry name" value="Ribosomal_uS7_bac/org-type"/>
</dbReference>
<organism evidence="8 9">
    <name type="scientific">Berkelbacteria bacterium GW2011_GWA2_46_7</name>
    <dbReference type="NCBI Taxonomy" id="1618335"/>
    <lineage>
        <taxon>Bacteria</taxon>
        <taxon>Candidatus Berkelbacteria</taxon>
    </lineage>
</organism>
<dbReference type="PIRSF" id="PIRSF002122">
    <property type="entry name" value="RPS7p_RPS7a_RPS5e_RPS7o"/>
    <property type="match status" value="1"/>
</dbReference>
<accession>A0A0G1TCK3</accession>
<dbReference type="GO" id="GO:0006412">
    <property type="term" value="P:translation"/>
    <property type="evidence" value="ECO:0007669"/>
    <property type="project" value="UniProtKB-UniRule"/>
</dbReference>
<comment type="function">
    <text evidence="6">One of the primary rRNA binding proteins, it binds directly to 16S rRNA where it nucleates assembly of the head domain of the 30S subunit. Is located at the subunit interface close to the decoding center, probably blocks exit of the E-site tRNA.</text>
</comment>
<gene>
    <name evidence="6" type="primary">rpsG</name>
    <name evidence="8" type="ORF">UX60_C0035G0005</name>
</gene>
<dbReference type="PATRIC" id="fig|1618335.3.peg.411"/>
<dbReference type="InterPro" id="IPR000235">
    <property type="entry name" value="Ribosomal_uS7"/>
</dbReference>
<protein>
    <recommendedName>
        <fullName evidence="6">Small ribosomal subunit protein uS7</fullName>
    </recommendedName>
</protein>
<dbReference type="SUPFAM" id="SSF47973">
    <property type="entry name" value="Ribosomal protein S7"/>
    <property type="match status" value="1"/>
</dbReference>
<dbReference type="GO" id="GO:0000049">
    <property type="term" value="F:tRNA binding"/>
    <property type="evidence" value="ECO:0007669"/>
    <property type="project" value="UniProtKB-UniRule"/>
</dbReference>
<evidence type="ECO:0000256" key="4">
    <source>
        <dbReference type="ARBA" id="ARBA00022980"/>
    </source>
</evidence>
<sequence>MRGKVTIKRPPVNLDPKYQDPQLTKLINKVMIGGKKETATTIVYLAIERLAAEQKMDVPATLKLIIEKASPILEVKSRRVGGANYQVPMEVRPARKVILVMRWLIAACRGVKGKPMADAMYAEMKNILEDTGAVMKKREDLHKMAEANRAFAHFARY</sequence>
<dbReference type="CDD" id="cd14869">
    <property type="entry name" value="uS7_Bacteria"/>
    <property type="match status" value="1"/>
</dbReference>
<dbReference type="GO" id="GO:0015935">
    <property type="term" value="C:small ribosomal subunit"/>
    <property type="evidence" value="ECO:0007669"/>
    <property type="project" value="InterPro"/>
</dbReference>
<dbReference type="AlphaFoldDB" id="A0A0G1TCK3"/>
<dbReference type="NCBIfam" id="TIGR01029">
    <property type="entry name" value="rpsG_bact"/>
    <property type="match status" value="1"/>
</dbReference>
<comment type="caution">
    <text evidence="8">The sequence shown here is derived from an EMBL/GenBank/DDBJ whole genome shotgun (WGS) entry which is preliminary data.</text>
</comment>